<proteinExistence type="predicted"/>
<comment type="caution">
    <text evidence="2">The sequence shown here is derived from an EMBL/GenBank/DDBJ whole genome shotgun (WGS) entry which is preliminary data.</text>
</comment>
<gene>
    <name evidence="2" type="ORF">KIN20_022503</name>
</gene>
<organism evidence="2 3">
    <name type="scientific">Parelaphostrongylus tenuis</name>
    <name type="common">Meningeal worm</name>
    <dbReference type="NCBI Taxonomy" id="148309"/>
    <lineage>
        <taxon>Eukaryota</taxon>
        <taxon>Metazoa</taxon>
        <taxon>Ecdysozoa</taxon>
        <taxon>Nematoda</taxon>
        <taxon>Chromadorea</taxon>
        <taxon>Rhabditida</taxon>
        <taxon>Rhabditina</taxon>
        <taxon>Rhabditomorpha</taxon>
        <taxon>Strongyloidea</taxon>
        <taxon>Metastrongylidae</taxon>
        <taxon>Parelaphostrongylus</taxon>
    </lineage>
</organism>
<accession>A0AAD5QSA9</accession>
<evidence type="ECO:0000256" key="1">
    <source>
        <dbReference type="SAM" id="MobiDB-lite"/>
    </source>
</evidence>
<keyword evidence="3" id="KW-1185">Reference proteome</keyword>
<protein>
    <submittedName>
        <fullName evidence="2">Uncharacterized protein</fullName>
    </submittedName>
</protein>
<evidence type="ECO:0000313" key="2">
    <source>
        <dbReference type="EMBL" id="KAJ1362818.1"/>
    </source>
</evidence>
<evidence type="ECO:0000313" key="3">
    <source>
        <dbReference type="Proteomes" id="UP001196413"/>
    </source>
</evidence>
<name>A0AAD5QSA9_PARTN</name>
<dbReference type="AlphaFoldDB" id="A0AAD5QSA9"/>
<sequence>MLANRHPVFQVWLTVDPEEAVYWIGGNRLIPPFSDGTRSIVQHNSPKDVSAGPFPPFPPPPLPRPPPLTSGIDRFEYLSDQPTRHSAAGRRS</sequence>
<feature type="compositionally biased region" description="Pro residues" evidence="1">
    <location>
        <begin position="53"/>
        <end position="68"/>
    </location>
</feature>
<dbReference type="Proteomes" id="UP001196413">
    <property type="component" value="Unassembled WGS sequence"/>
</dbReference>
<dbReference type="EMBL" id="JAHQIW010004542">
    <property type="protein sequence ID" value="KAJ1362818.1"/>
    <property type="molecule type" value="Genomic_DNA"/>
</dbReference>
<feature type="region of interest" description="Disordered" evidence="1">
    <location>
        <begin position="35"/>
        <end position="92"/>
    </location>
</feature>
<reference evidence="2" key="1">
    <citation type="submission" date="2021-06" db="EMBL/GenBank/DDBJ databases">
        <title>Parelaphostrongylus tenuis whole genome reference sequence.</title>
        <authorList>
            <person name="Garwood T.J."/>
            <person name="Larsen P.A."/>
            <person name="Fountain-Jones N.M."/>
            <person name="Garbe J.R."/>
            <person name="Macchietto M.G."/>
            <person name="Kania S.A."/>
            <person name="Gerhold R.W."/>
            <person name="Richards J.E."/>
            <person name="Wolf T.M."/>
        </authorList>
    </citation>
    <scope>NUCLEOTIDE SEQUENCE</scope>
    <source>
        <strain evidence="2">MNPRO001-30</strain>
        <tissue evidence="2">Meninges</tissue>
    </source>
</reference>